<dbReference type="EMBL" id="LTDL01000014">
    <property type="protein sequence ID" value="OAG32005.1"/>
    <property type="molecule type" value="Genomic_DNA"/>
</dbReference>
<name>A0A177EJ71_9MICR</name>
<sequence length="303" mass="34282">MGNSGEEGWISAPKIDFTRMYGNGKHKKKTNNQNKESMELKKHRIHWQGEGAKIDLQAWEESEGAEEPKVQGKDWTPGIFTPGPRAEPPFEVEMLLNLFVFRDGKEKTVFVLKIASLYTSWVVIKTIEDIVRLVKAIKKATNLLNKLDAKHLQSISPGRQSERESLVTLILSTILNNQAFQVCAQSFVLTNAVTIEEIEGRPRNVLVSSLRGDTGGVYLVEYRGWHLGWRCGLFQLYKNIFTRTSTRTGKVTETIDLTRCSISISGRTLKVKESQNERSFVANDDTSVAILKQWFFSGNECLV</sequence>
<dbReference type="GeneID" id="93646830"/>
<organism evidence="1 2">
    <name type="scientific">Nematocida displodere</name>
    <dbReference type="NCBI Taxonomy" id="1805483"/>
    <lineage>
        <taxon>Eukaryota</taxon>
        <taxon>Fungi</taxon>
        <taxon>Fungi incertae sedis</taxon>
        <taxon>Microsporidia</taxon>
        <taxon>Nematocida</taxon>
    </lineage>
</organism>
<accession>A0A177EJ71</accession>
<dbReference type="OrthoDB" id="2186324at2759"/>
<protein>
    <submittedName>
        <fullName evidence="1">Uncharacterized protein</fullName>
    </submittedName>
</protein>
<dbReference type="RefSeq" id="XP_067545606.1">
    <property type="nucleotide sequence ID" value="XM_067687898.1"/>
</dbReference>
<comment type="caution">
    <text evidence="1">The sequence shown here is derived from an EMBL/GenBank/DDBJ whole genome shotgun (WGS) entry which is preliminary data.</text>
</comment>
<proteinExistence type="predicted"/>
<evidence type="ECO:0000313" key="1">
    <source>
        <dbReference type="EMBL" id="OAG32005.1"/>
    </source>
</evidence>
<keyword evidence="2" id="KW-1185">Reference proteome</keyword>
<dbReference type="Proteomes" id="UP000185944">
    <property type="component" value="Unassembled WGS sequence"/>
</dbReference>
<dbReference type="VEuPathDB" id="MicrosporidiaDB:NEDG_00480"/>
<gene>
    <name evidence="1" type="ORF">NEDG_00480</name>
</gene>
<evidence type="ECO:0000313" key="2">
    <source>
        <dbReference type="Proteomes" id="UP000185944"/>
    </source>
</evidence>
<dbReference type="AlphaFoldDB" id="A0A177EJ71"/>
<reference evidence="1 2" key="1">
    <citation type="submission" date="2016-02" db="EMBL/GenBank/DDBJ databases">
        <title>Discovery of a natural microsporidian pathogen with a broad tissue tropism in Caenorhabditis elegans.</title>
        <authorList>
            <person name="Luallen R.J."/>
            <person name="Reinke A.W."/>
            <person name="Tong L."/>
            <person name="Botts M.R."/>
            <person name="Felix M.-A."/>
            <person name="Troemel E.R."/>
        </authorList>
    </citation>
    <scope>NUCLEOTIDE SEQUENCE [LARGE SCALE GENOMIC DNA]</scope>
    <source>
        <strain evidence="1 2">JUm2807</strain>
    </source>
</reference>